<dbReference type="AlphaFoldDB" id="A0A6G1TXV4"/>
<evidence type="ECO:0000256" key="2">
    <source>
        <dbReference type="SAM" id="SignalP"/>
    </source>
</evidence>
<sequence>MEKKMIKQMMMALLLAMMPFAASAQEFSIEGSWANEPAKLGKNKTLDTSVMECIYNYRIIDHSIGDMREYYAILEIGDTVSKFESYGSYRLDSVLVGKQQMTNGEFFKTYNMYRPDFKEFLLENANTKRLSYYGKVSIDSYTYQEDIPQIDWVLSDSTKMICGYLCHQATATFRGRNWDAWYCDIPKSVGPWKLNGLPGLILAAQTEDKEHTFTAVSVRKSSSPITIPDKEYFKTTRERFNKALADNKANPTKSWKNSPLAPKDMNGKPMPIPKRKLFYSPLEKE</sequence>
<dbReference type="EMBL" id="VZCB01000012">
    <property type="protein sequence ID" value="MQN79620.1"/>
    <property type="molecule type" value="Genomic_DNA"/>
</dbReference>
<accession>A0A6G1TXV4</accession>
<feature type="signal peptide" evidence="2">
    <location>
        <begin position="1"/>
        <end position="24"/>
    </location>
</feature>
<comment type="caution">
    <text evidence="3">The sequence shown here is derived from an EMBL/GenBank/DDBJ whole genome shotgun (WGS) entry which is preliminary data.</text>
</comment>
<protein>
    <submittedName>
        <fullName evidence="3">GLPGLI family protein</fullName>
    </submittedName>
</protein>
<dbReference type="OrthoDB" id="1440774at2"/>
<keyword evidence="2" id="KW-0732">Signal</keyword>
<evidence type="ECO:0000256" key="1">
    <source>
        <dbReference type="SAM" id="MobiDB-lite"/>
    </source>
</evidence>
<reference evidence="3 4" key="1">
    <citation type="submission" date="2019-09" db="EMBL/GenBank/DDBJ databases">
        <title>Distinct polysaccharide growth profiles of human intestinal Prevotella copri isolates.</title>
        <authorList>
            <person name="Fehlner-Peach H."/>
            <person name="Magnabosco C."/>
            <person name="Raghavan V."/>
            <person name="Scher J.U."/>
            <person name="Tett A."/>
            <person name="Cox L.M."/>
            <person name="Gottsegen C."/>
            <person name="Watters A."/>
            <person name="Wiltshire- Gordon J.D."/>
            <person name="Segata N."/>
            <person name="Bonneau R."/>
            <person name="Littman D.R."/>
        </authorList>
    </citation>
    <scope>NUCLEOTIDE SEQUENCE [LARGE SCALE GENOMIC DNA]</scope>
    <source>
        <strain evidence="4">iA622</strain>
    </source>
</reference>
<feature type="region of interest" description="Disordered" evidence="1">
    <location>
        <begin position="245"/>
        <end position="285"/>
    </location>
</feature>
<feature type="chain" id="PRO_5026192989" evidence="2">
    <location>
        <begin position="25"/>
        <end position="285"/>
    </location>
</feature>
<evidence type="ECO:0000313" key="4">
    <source>
        <dbReference type="Proteomes" id="UP000480425"/>
    </source>
</evidence>
<dbReference type="NCBIfam" id="TIGR01200">
    <property type="entry name" value="GLPGLI"/>
    <property type="match status" value="1"/>
</dbReference>
<dbReference type="InterPro" id="IPR005901">
    <property type="entry name" value="GLPGLI"/>
</dbReference>
<dbReference type="RefSeq" id="WP_153121937.1">
    <property type="nucleotide sequence ID" value="NZ_VZCB01000012.1"/>
</dbReference>
<organism evidence="3 4">
    <name type="scientific">Segatella copri</name>
    <dbReference type="NCBI Taxonomy" id="165179"/>
    <lineage>
        <taxon>Bacteria</taxon>
        <taxon>Pseudomonadati</taxon>
        <taxon>Bacteroidota</taxon>
        <taxon>Bacteroidia</taxon>
        <taxon>Bacteroidales</taxon>
        <taxon>Prevotellaceae</taxon>
        <taxon>Segatella</taxon>
    </lineage>
</organism>
<dbReference type="Proteomes" id="UP000480425">
    <property type="component" value="Unassembled WGS sequence"/>
</dbReference>
<name>A0A6G1TXV4_9BACT</name>
<proteinExistence type="predicted"/>
<evidence type="ECO:0000313" key="3">
    <source>
        <dbReference type="EMBL" id="MQN79620.1"/>
    </source>
</evidence>
<gene>
    <name evidence="3" type="ORF">F7D73_01295</name>
</gene>